<keyword evidence="3" id="KW-1185">Reference proteome</keyword>
<organism evidence="2 3">
    <name type="scientific">Fodinibius salsisoli</name>
    <dbReference type="NCBI Taxonomy" id="2820877"/>
    <lineage>
        <taxon>Bacteria</taxon>
        <taxon>Pseudomonadati</taxon>
        <taxon>Balneolota</taxon>
        <taxon>Balneolia</taxon>
        <taxon>Balneolales</taxon>
        <taxon>Balneolaceae</taxon>
        <taxon>Fodinibius</taxon>
    </lineage>
</organism>
<dbReference type="SUPFAM" id="SSF81442">
    <property type="entry name" value="Cytochrome c oxidase subunit I-like"/>
    <property type="match status" value="1"/>
</dbReference>
<protein>
    <submittedName>
        <fullName evidence="2">Cbb3-type cytochrome c oxidase subunit I</fullName>
    </submittedName>
</protein>
<gene>
    <name evidence="2" type="ORF">J6I44_10570</name>
</gene>
<feature type="transmembrane region" description="Helical" evidence="1">
    <location>
        <begin position="109"/>
        <end position="127"/>
    </location>
</feature>
<evidence type="ECO:0000313" key="2">
    <source>
        <dbReference type="EMBL" id="MCW9707303.1"/>
    </source>
</evidence>
<name>A0ABT3PNB5_9BACT</name>
<accession>A0ABT3PNB5</accession>
<dbReference type="EMBL" id="JAGGJA010000006">
    <property type="protein sequence ID" value="MCW9707303.1"/>
    <property type="molecule type" value="Genomic_DNA"/>
</dbReference>
<dbReference type="RefSeq" id="WP_265766069.1">
    <property type="nucleotide sequence ID" value="NZ_JAGGJA010000006.1"/>
</dbReference>
<evidence type="ECO:0000256" key="1">
    <source>
        <dbReference type="SAM" id="Phobius"/>
    </source>
</evidence>
<dbReference type="Pfam" id="PF00115">
    <property type="entry name" value="COX1"/>
    <property type="match status" value="1"/>
</dbReference>
<sequence length="135" mass="15396">MPAPSRWMIRCSLLYLLTGFAIGAAMLISKAYPVYPQVWQLLPVHIEIAIFGWIIQFTMGTAYWILPRYLKTGGRGNSMLAKSMVVLFNTGILLNVISYLQFLPEEAVFWGRLSEVGAVGLFVILHWNRVVSYRR</sequence>
<reference evidence="2 3" key="1">
    <citation type="submission" date="2021-03" db="EMBL/GenBank/DDBJ databases">
        <title>Aliifodinibius sp. nov., a new bacterium isolated from saline soil.</title>
        <authorList>
            <person name="Galisteo C."/>
            <person name="De La Haba R."/>
            <person name="Sanchez-Porro C."/>
            <person name="Ventosa A."/>
        </authorList>
    </citation>
    <scope>NUCLEOTIDE SEQUENCE [LARGE SCALE GENOMIC DNA]</scope>
    <source>
        <strain evidence="2 3">1BSP15-2V2</strain>
    </source>
</reference>
<keyword evidence="1" id="KW-0812">Transmembrane</keyword>
<proteinExistence type="predicted"/>
<dbReference type="InterPro" id="IPR036927">
    <property type="entry name" value="Cyt_c_oxase-like_su1_sf"/>
</dbReference>
<comment type="caution">
    <text evidence="2">The sequence shown here is derived from an EMBL/GenBank/DDBJ whole genome shotgun (WGS) entry which is preliminary data.</text>
</comment>
<feature type="transmembrane region" description="Helical" evidence="1">
    <location>
        <begin position="44"/>
        <end position="66"/>
    </location>
</feature>
<dbReference type="Proteomes" id="UP001207918">
    <property type="component" value="Unassembled WGS sequence"/>
</dbReference>
<dbReference type="Gene3D" id="1.20.210.10">
    <property type="entry name" value="Cytochrome c oxidase-like, subunit I domain"/>
    <property type="match status" value="1"/>
</dbReference>
<keyword evidence="1" id="KW-1133">Transmembrane helix</keyword>
<evidence type="ECO:0000313" key="3">
    <source>
        <dbReference type="Proteomes" id="UP001207918"/>
    </source>
</evidence>
<keyword evidence="1" id="KW-0472">Membrane</keyword>
<feature type="transmembrane region" description="Helical" evidence="1">
    <location>
        <begin position="12"/>
        <end position="32"/>
    </location>
</feature>
<dbReference type="InterPro" id="IPR000883">
    <property type="entry name" value="Cyt_C_Oxase_1"/>
</dbReference>
<feature type="transmembrane region" description="Helical" evidence="1">
    <location>
        <begin position="86"/>
        <end position="103"/>
    </location>
</feature>